<dbReference type="Gene3D" id="3.90.1300.10">
    <property type="entry name" value="Amidase signature (AS) domain"/>
    <property type="match status" value="1"/>
</dbReference>
<gene>
    <name evidence="3" type="ORF">VTJ49DRAFT_2093</name>
</gene>
<dbReference type="PANTHER" id="PTHR42678">
    <property type="entry name" value="AMIDASE"/>
    <property type="match status" value="1"/>
</dbReference>
<accession>A0ABR3VAL1</accession>
<evidence type="ECO:0000313" key="4">
    <source>
        <dbReference type="Proteomes" id="UP001583172"/>
    </source>
</evidence>
<name>A0ABR3VAL1_HUMIN</name>
<feature type="domain" description="Amidase" evidence="2">
    <location>
        <begin position="428"/>
        <end position="879"/>
    </location>
</feature>
<dbReference type="SUPFAM" id="SSF75304">
    <property type="entry name" value="Amidase signature (AS) enzymes"/>
    <property type="match status" value="1"/>
</dbReference>
<dbReference type="EMBL" id="JAZGSY010000188">
    <property type="protein sequence ID" value="KAL1838869.1"/>
    <property type="molecule type" value="Genomic_DNA"/>
</dbReference>
<feature type="region of interest" description="Disordered" evidence="1">
    <location>
        <begin position="79"/>
        <end position="202"/>
    </location>
</feature>
<feature type="compositionally biased region" description="Basic and acidic residues" evidence="1">
    <location>
        <begin position="292"/>
        <end position="306"/>
    </location>
</feature>
<reference evidence="3 4" key="1">
    <citation type="journal article" date="2024" name="Commun. Biol.">
        <title>Comparative genomic analysis of thermophilic fungi reveals convergent evolutionary adaptations and gene losses.</title>
        <authorList>
            <person name="Steindorff A.S."/>
            <person name="Aguilar-Pontes M.V."/>
            <person name="Robinson A.J."/>
            <person name="Andreopoulos B."/>
            <person name="LaButti K."/>
            <person name="Kuo A."/>
            <person name="Mondo S."/>
            <person name="Riley R."/>
            <person name="Otillar R."/>
            <person name="Haridas S."/>
            <person name="Lipzen A."/>
            <person name="Grimwood J."/>
            <person name="Schmutz J."/>
            <person name="Clum A."/>
            <person name="Reid I.D."/>
            <person name="Moisan M.C."/>
            <person name="Butler G."/>
            <person name="Nguyen T.T.M."/>
            <person name="Dewar K."/>
            <person name="Conant G."/>
            <person name="Drula E."/>
            <person name="Henrissat B."/>
            <person name="Hansel C."/>
            <person name="Singer S."/>
            <person name="Hutchinson M.I."/>
            <person name="de Vries R.P."/>
            <person name="Natvig D.O."/>
            <person name="Powell A.J."/>
            <person name="Tsang A."/>
            <person name="Grigoriev I.V."/>
        </authorList>
    </citation>
    <scope>NUCLEOTIDE SEQUENCE [LARGE SCALE GENOMIC DNA]</scope>
    <source>
        <strain evidence="3 4">CBS 620.91</strain>
    </source>
</reference>
<evidence type="ECO:0000313" key="3">
    <source>
        <dbReference type="EMBL" id="KAL1838869.1"/>
    </source>
</evidence>
<dbReference type="InterPro" id="IPR036928">
    <property type="entry name" value="AS_sf"/>
</dbReference>
<feature type="compositionally biased region" description="Polar residues" evidence="1">
    <location>
        <begin position="247"/>
        <end position="262"/>
    </location>
</feature>
<feature type="compositionally biased region" description="Basic and acidic residues" evidence="1">
    <location>
        <begin position="80"/>
        <end position="96"/>
    </location>
</feature>
<sequence length="931" mass="98344">MSIRDPVQMMSKEKHDKLRRFWPFRRKYEHKVLAKKGQGLITLPDSAVAGTTIGGHRYIAISIPVDHAHLNLLGRGASVEGDKSTGGRAGEAKDDPALGASDTRPLLGNADGEQDPAEGGGPSHINPAPASVGPLKSRTAAFPELTGTSRQASIPSDMAVTAASPGKMRPRSATTHSGSVYDRQSAGQHTSPRGRFARSDSAVTDSSEAICSDAATIDVASIDLNVVSGFDPEADADSFHTAEASHSPRTSFSQQLSVGSSENLDRDSSPTSNFSTPYHESTTQTTQTTASPEHDDGGRNQDHGESSGEPDISLLLLSLSLLTTCFERLNEGTNTLRTADFAELVEHVSRDLTGVTPAVIDEFAERRRHTVLGLSGMSGIGGGSCSHGLLFPGLAATAFGFGHGFDVREATIESLHDAIFTRSVTCRDIVSSFIARIEDINPIINAVTSLYPDALSVADALDDRIASGNVTGPLFCIPFLVKDNFDVAGMSTTGGSQALAHHVPSNQAPTIQALIDAGAVLLGKTNLHEMALEGLTVSSLGGQTLNPYDLTRTPGGSSGGSGAAVAANLAVFATGTDTMNSLRSPASANALVSFRPTRGLISRAGVMPVSFTQDAVGAMARTTQDLAVVLTVMTRGAGLDPRDNVTSACPPDVRERDYSASLHSGGLKGLRLGVLRGFFNHTASPETTPVNKVMGHIQSKLAAAGIEVVDITDPMYDALAIAKLDVQKFEFREMLDAYLATTTPATDSPHPTSFHDLYESGKFLVIPAQYEFIKRASRSSTADPAYRETLSKIQDLTRTLKSTFTQHRLDVIVYPEQKNLVVKLGAPSQAGRNGILAALTGYPVVCVPAGYSPPSTDAPMGVPIGMEILGMPWSEHRLLNIAQHIVNNIAPGRRMPPFANHTVEPREYAAVPDVKPDSGNVPAVYPLGVLG</sequence>
<dbReference type="Pfam" id="PF01425">
    <property type="entry name" value="Amidase"/>
    <property type="match status" value="1"/>
</dbReference>
<organism evidence="3 4">
    <name type="scientific">Humicola insolens</name>
    <name type="common">Soft-rot fungus</name>
    <dbReference type="NCBI Taxonomy" id="85995"/>
    <lineage>
        <taxon>Eukaryota</taxon>
        <taxon>Fungi</taxon>
        <taxon>Dikarya</taxon>
        <taxon>Ascomycota</taxon>
        <taxon>Pezizomycotina</taxon>
        <taxon>Sordariomycetes</taxon>
        <taxon>Sordariomycetidae</taxon>
        <taxon>Sordariales</taxon>
        <taxon>Chaetomiaceae</taxon>
        <taxon>Mycothermus</taxon>
    </lineage>
</organism>
<keyword evidence="4" id="KW-1185">Reference proteome</keyword>
<feature type="region of interest" description="Disordered" evidence="1">
    <location>
        <begin position="240"/>
        <end position="309"/>
    </location>
</feature>
<dbReference type="InterPro" id="IPR023631">
    <property type="entry name" value="Amidase_dom"/>
</dbReference>
<dbReference type="Proteomes" id="UP001583172">
    <property type="component" value="Unassembled WGS sequence"/>
</dbReference>
<evidence type="ECO:0000259" key="2">
    <source>
        <dbReference type="Pfam" id="PF01425"/>
    </source>
</evidence>
<dbReference type="PANTHER" id="PTHR42678:SF5">
    <property type="entry name" value="GLUTAMYL-TRNA(GLN) AMIDOTRANSFERASE SUBUNIT A"/>
    <property type="match status" value="1"/>
</dbReference>
<protein>
    <recommendedName>
        <fullName evidence="2">Amidase domain-containing protein</fullName>
    </recommendedName>
</protein>
<feature type="compositionally biased region" description="Polar residues" evidence="1">
    <location>
        <begin position="269"/>
        <end position="281"/>
    </location>
</feature>
<comment type="caution">
    <text evidence="3">The sequence shown here is derived from an EMBL/GenBank/DDBJ whole genome shotgun (WGS) entry which is preliminary data.</text>
</comment>
<proteinExistence type="predicted"/>
<evidence type="ECO:0000256" key="1">
    <source>
        <dbReference type="SAM" id="MobiDB-lite"/>
    </source>
</evidence>